<dbReference type="VEuPathDB" id="AmoebaDB:DDB_G0286267"/>
<protein>
    <submittedName>
        <fullName evidence="2">Uncharacterized protein</fullName>
    </submittedName>
</protein>
<feature type="transmembrane region" description="Helical" evidence="1">
    <location>
        <begin position="6"/>
        <end position="24"/>
    </location>
</feature>
<comment type="caution">
    <text evidence="2">The sequence shown here is derived from an EMBL/GenBank/DDBJ whole genome shotgun (WGS) entry which is preliminary data.</text>
</comment>
<dbReference type="PaxDb" id="44689-DDB0186892"/>
<keyword evidence="1" id="KW-0812">Transmembrane</keyword>
<feature type="transmembrane region" description="Helical" evidence="1">
    <location>
        <begin position="180"/>
        <end position="205"/>
    </location>
</feature>
<dbReference type="PANTHER" id="PTHR35202">
    <property type="entry name" value="TRANSMEMBRANE PROTEIN-RELATED"/>
    <property type="match status" value="1"/>
</dbReference>
<proteinExistence type="predicted"/>
<name>Q54M13_DICDI</name>
<dbReference type="dictyBase" id="DDB_G0286267"/>
<gene>
    <name evidence="2" type="ORF">DDB_G0286267</name>
</gene>
<feature type="transmembrane region" description="Helical" evidence="1">
    <location>
        <begin position="114"/>
        <end position="133"/>
    </location>
</feature>
<dbReference type="AlphaFoldDB" id="Q54M13"/>
<reference evidence="2 3" key="1">
    <citation type="journal article" date="2005" name="Nature">
        <title>The genome of the social amoeba Dictyostelium discoideum.</title>
        <authorList>
            <consortium name="The Dictyostelium discoideum Sequencing Consortium"/>
            <person name="Eichinger L."/>
            <person name="Pachebat J.A."/>
            <person name="Glockner G."/>
            <person name="Rajandream M.A."/>
            <person name="Sucgang R."/>
            <person name="Berriman M."/>
            <person name="Song J."/>
            <person name="Olsen R."/>
            <person name="Szafranski K."/>
            <person name="Xu Q."/>
            <person name="Tunggal B."/>
            <person name="Kummerfeld S."/>
            <person name="Madera M."/>
            <person name="Konfortov B.A."/>
            <person name="Rivero F."/>
            <person name="Bankier A.T."/>
            <person name="Lehmann R."/>
            <person name="Hamlin N."/>
            <person name="Davies R."/>
            <person name="Gaudet P."/>
            <person name="Fey P."/>
            <person name="Pilcher K."/>
            <person name="Chen G."/>
            <person name="Saunders D."/>
            <person name="Sodergren E."/>
            <person name="Davis P."/>
            <person name="Kerhornou A."/>
            <person name="Nie X."/>
            <person name="Hall N."/>
            <person name="Anjard C."/>
            <person name="Hemphill L."/>
            <person name="Bason N."/>
            <person name="Farbrother P."/>
            <person name="Desany B."/>
            <person name="Just E."/>
            <person name="Morio T."/>
            <person name="Rost R."/>
            <person name="Churcher C."/>
            <person name="Cooper J."/>
            <person name="Haydock S."/>
            <person name="van Driessche N."/>
            <person name="Cronin A."/>
            <person name="Goodhead I."/>
            <person name="Muzny D."/>
            <person name="Mourier T."/>
            <person name="Pain A."/>
            <person name="Lu M."/>
            <person name="Harper D."/>
            <person name="Lindsay R."/>
            <person name="Hauser H."/>
            <person name="James K."/>
            <person name="Quiles M."/>
            <person name="Madan Babu M."/>
            <person name="Saito T."/>
            <person name="Buchrieser C."/>
            <person name="Wardroper A."/>
            <person name="Felder M."/>
            <person name="Thangavelu M."/>
            <person name="Johnson D."/>
            <person name="Knights A."/>
            <person name="Loulseged H."/>
            <person name="Mungall K."/>
            <person name="Oliver K."/>
            <person name="Price C."/>
            <person name="Quail M.A."/>
            <person name="Urushihara H."/>
            <person name="Hernandez J."/>
            <person name="Rabbinowitsch E."/>
            <person name="Steffen D."/>
            <person name="Sanders M."/>
            <person name="Ma J."/>
            <person name="Kohara Y."/>
            <person name="Sharp S."/>
            <person name="Simmonds M."/>
            <person name="Spiegler S."/>
            <person name="Tivey A."/>
            <person name="Sugano S."/>
            <person name="White B."/>
            <person name="Walker D."/>
            <person name="Woodward J."/>
            <person name="Winckler T."/>
            <person name="Tanaka Y."/>
            <person name="Shaulsky G."/>
            <person name="Schleicher M."/>
            <person name="Weinstock G."/>
            <person name="Rosenthal A."/>
            <person name="Cox E.C."/>
            <person name="Chisholm R.L."/>
            <person name="Gibbs R."/>
            <person name="Loomis W.F."/>
            <person name="Platzer M."/>
            <person name="Kay R.R."/>
            <person name="Williams J."/>
            <person name="Dear P.H."/>
            <person name="Noegel A.A."/>
            <person name="Barrell B."/>
            <person name="Kuspa A."/>
        </authorList>
    </citation>
    <scope>NUCLEOTIDE SEQUENCE [LARGE SCALE GENOMIC DNA]</scope>
    <source>
        <strain evidence="2 3">AX4</strain>
    </source>
</reference>
<dbReference type="InParanoid" id="Q54M13"/>
<dbReference type="EMBL" id="AAFI02000085">
    <property type="protein sequence ID" value="EAL64309.1"/>
    <property type="molecule type" value="Genomic_DNA"/>
</dbReference>
<dbReference type="GeneID" id="8625532"/>
<accession>Q54M13</accession>
<dbReference type="FunCoup" id="Q54M13">
    <property type="interactions" value="877"/>
</dbReference>
<dbReference type="KEGG" id="ddi:DDB_G0286267"/>
<sequence length="212" mass="24437">MRKYSIISLLVFMAVFALITVSYVKPWSYINELSTNDPLKWYPYVEWYPLKATFFGGMTVKYTNFDSQANLKYFIQLCNASLAFAILAWIGSIVMIIISIADIMEKKIPEICKFLGWIVFLFSLLSFSIYLGTPSAKIKDCRMSFLGSKDCDTLPIYQQRLIGTYIDYNRQYEREVEYKFGLSAGLISIVIACAVSLFGSIYNLFFFNHQNV</sequence>
<dbReference type="Proteomes" id="UP000002195">
    <property type="component" value="Unassembled WGS sequence"/>
</dbReference>
<organism evidence="2 3">
    <name type="scientific">Dictyostelium discoideum</name>
    <name type="common">Social amoeba</name>
    <dbReference type="NCBI Taxonomy" id="44689"/>
    <lineage>
        <taxon>Eukaryota</taxon>
        <taxon>Amoebozoa</taxon>
        <taxon>Evosea</taxon>
        <taxon>Eumycetozoa</taxon>
        <taxon>Dictyostelia</taxon>
        <taxon>Dictyosteliales</taxon>
        <taxon>Dictyosteliaceae</taxon>
        <taxon>Dictyostelium</taxon>
    </lineage>
</organism>
<dbReference type="OMA" id="KIPEICK"/>
<keyword evidence="3" id="KW-1185">Reference proteome</keyword>
<feature type="transmembrane region" description="Helical" evidence="1">
    <location>
        <begin position="82"/>
        <end position="102"/>
    </location>
</feature>
<evidence type="ECO:0000313" key="2">
    <source>
        <dbReference type="EMBL" id="EAL64309.1"/>
    </source>
</evidence>
<dbReference type="HOGENOM" id="CLU_1285366_0_0_1"/>
<dbReference type="PANTHER" id="PTHR35202:SF4">
    <property type="entry name" value="DUF4199 DOMAIN-CONTAINING PROTEIN"/>
    <property type="match status" value="1"/>
</dbReference>
<dbReference type="InterPro" id="IPR040291">
    <property type="entry name" value="DDB_G0287341-like"/>
</dbReference>
<evidence type="ECO:0000313" key="3">
    <source>
        <dbReference type="Proteomes" id="UP000002195"/>
    </source>
</evidence>
<dbReference type="RefSeq" id="XP_637818.1">
    <property type="nucleotide sequence ID" value="XM_632726.1"/>
</dbReference>
<evidence type="ECO:0000256" key="1">
    <source>
        <dbReference type="SAM" id="Phobius"/>
    </source>
</evidence>
<dbReference type="eggNOG" id="ENOG502RIG3">
    <property type="taxonomic scope" value="Eukaryota"/>
</dbReference>
<keyword evidence="1" id="KW-0472">Membrane</keyword>
<keyword evidence="1" id="KW-1133">Transmembrane helix</keyword>